<sequence>MACESLYQVLLVLLLHTEALGSGSIFQLELVGGPSKCEGRLEVTYRGTRGSVCTDDWKIPHAAVVCAQLGCGPARKAVTDNRFGAGNGNLCLSQIDCFGTEKELSACGQSTFSWVPRERMWDAGVVCSLSGISSVRLLNGPNMCTGRLEVAIGNDSGAVCNDAWGSQDAAVVCKELKCGAAMEMPSEDPTMSSPSGHVLLTSAFCSGSELSMSKCGTRMTSSGAPCTLSGEVEVNCAPNSGSLSLRLMDGVGSCDGRVEVQYNGTWGSVSQFHWDMEEARVVCRQQRCGEARRVMRHSHFGRGLGVVWLKDTYCNGSETQLSDCGLLISSQTLSPDIEDAVGVICEDPVTMLVSPLLMVRGAFYFIVYTMIHLIYFVVGKQSSRPWERGLRKRFPKSEEVVVYQEEEEQLSTSPSNIEKSKAAL</sequence>
<keyword evidence="9 11" id="KW-1015">Disulfide bond</keyword>
<dbReference type="SMART" id="SM00202">
    <property type="entry name" value="SR"/>
    <property type="match status" value="3"/>
</dbReference>
<dbReference type="FunFam" id="3.10.250.10:FF:000009">
    <property type="entry name" value="WC1"/>
    <property type="match status" value="1"/>
</dbReference>
<dbReference type="InterPro" id="IPR001190">
    <property type="entry name" value="SRCR"/>
</dbReference>
<proteinExistence type="predicted"/>
<dbReference type="InterPro" id="IPR036772">
    <property type="entry name" value="SRCR-like_dom_sf"/>
</dbReference>
<evidence type="ECO:0000256" key="3">
    <source>
        <dbReference type="ARBA" id="ARBA00022525"/>
    </source>
</evidence>
<dbReference type="Gene3D" id="3.10.250.10">
    <property type="entry name" value="SRCR-like domain"/>
    <property type="match status" value="3"/>
</dbReference>
<keyword evidence="15" id="KW-1185">Reference proteome</keyword>
<accession>A0A6P8PC04</accession>
<feature type="transmembrane region" description="Helical" evidence="12">
    <location>
        <begin position="357"/>
        <end position="378"/>
    </location>
</feature>
<feature type="domain" description="SRCR" evidence="14">
    <location>
        <begin position="245"/>
        <end position="346"/>
    </location>
</feature>
<feature type="disulfide bond" evidence="11">
    <location>
        <begin position="66"/>
        <end position="127"/>
    </location>
</feature>
<evidence type="ECO:0000256" key="13">
    <source>
        <dbReference type="SAM" id="SignalP"/>
    </source>
</evidence>
<keyword evidence="3" id="KW-0964">Secreted</keyword>
<evidence type="ECO:0000256" key="9">
    <source>
        <dbReference type="ARBA" id="ARBA00023157"/>
    </source>
</evidence>
<evidence type="ECO:0000256" key="6">
    <source>
        <dbReference type="ARBA" id="ARBA00022737"/>
    </source>
</evidence>
<feature type="domain" description="SRCR" evidence="14">
    <location>
        <begin position="28"/>
        <end position="128"/>
    </location>
</feature>
<keyword evidence="5 13" id="KW-0732">Signal</keyword>
<keyword evidence="7 12" id="KW-1133">Transmembrane helix</keyword>
<dbReference type="Pfam" id="PF00530">
    <property type="entry name" value="SRCR"/>
    <property type="match status" value="3"/>
</dbReference>
<dbReference type="OrthoDB" id="9900751at2759"/>
<comment type="caution">
    <text evidence="11">Lacks conserved residue(s) required for the propagation of feature annotation.</text>
</comment>
<dbReference type="PROSITE" id="PS50287">
    <property type="entry name" value="SRCR_2"/>
    <property type="match status" value="3"/>
</dbReference>
<feature type="disulfide bond" evidence="11">
    <location>
        <begin position="205"/>
        <end position="215"/>
    </location>
</feature>
<keyword evidence="8 12" id="KW-0472">Membrane</keyword>
<evidence type="ECO:0000256" key="4">
    <source>
        <dbReference type="ARBA" id="ARBA00022692"/>
    </source>
</evidence>
<dbReference type="SUPFAM" id="SSF56487">
    <property type="entry name" value="SRCR-like"/>
    <property type="match status" value="3"/>
</dbReference>
<dbReference type="GO" id="GO:0016020">
    <property type="term" value="C:membrane"/>
    <property type="evidence" value="ECO:0007669"/>
    <property type="project" value="UniProtKB-SubCell"/>
</dbReference>
<dbReference type="InParanoid" id="A0A6P8PC04"/>
<keyword evidence="4 12" id="KW-0812">Transmembrane</keyword>
<gene>
    <name evidence="16" type="primary">LOC117350816</name>
</gene>
<keyword evidence="10" id="KW-0325">Glycoprotein</keyword>
<dbReference type="RefSeq" id="XP_033781339.1">
    <property type="nucleotide sequence ID" value="XM_033925448.1"/>
</dbReference>
<feature type="disulfide bond" evidence="11">
    <location>
        <begin position="97"/>
        <end position="107"/>
    </location>
</feature>
<feature type="chain" id="PRO_5028161648" evidence="13">
    <location>
        <begin position="22"/>
        <end position="424"/>
    </location>
</feature>
<dbReference type="AlphaFoldDB" id="A0A6P8PC04"/>
<dbReference type="FunFam" id="3.10.250.10:FF:000001">
    <property type="entry name" value="Lysyl oxidase 4 isoform X1"/>
    <property type="match status" value="1"/>
</dbReference>
<evidence type="ECO:0000313" key="16">
    <source>
        <dbReference type="RefSeq" id="XP_033781339.1"/>
    </source>
</evidence>
<evidence type="ECO:0000256" key="12">
    <source>
        <dbReference type="SAM" id="Phobius"/>
    </source>
</evidence>
<evidence type="ECO:0000256" key="2">
    <source>
        <dbReference type="ARBA" id="ARBA00004613"/>
    </source>
</evidence>
<evidence type="ECO:0000256" key="1">
    <source>
        <dbReference type="ARBA" id="ARBA00004167"/>
    </source>
</evidence>
<evidence type="ECO:0000256" key="11">
    <source>
        <dbReference type="PROSITE-ProRule" id="PRU00196"/>
    </source>
</evidence>
<organism evidence="15 16">
    <name type="scientific">Geotrypetes seraphini</name>
    <name type="common">Gaboon caecilian</name>
    <name type="synonym">Caecilia seraphini</name>
    <dbReference type="NCBI Taxonomy" id="260995"/>
    <lineage>
        <taxon>Eukaryota</taxon>
        <taxon>Metazoa</taxon>
        <taxon>Chordata</taxon>
        <taxon>Craniata</taxon>
        <taxon>Vertebrata</taxon>
        <taxon>Euteleostomi</taxon>
        <taxon>Amphibia</taxon>
        <taxon>Gymnophiona</taxon>
        <taxon>Geotrypetes</taxon>
    </lineage>
</organism>
<reference evidence="16" key="1">
    <citation type="submission" date="2025-08" db="UniProtKB">
        <authorList>
            <consortium name="RefSeq"/>
        </authorList>
    </citation>
    <scope>IDENTIFICATION</scope>
</reference>
<feature type="signal peptide" evidence="13">
    <location>
        <begin position="1"/>
        <end position="21"/>
    </location>
</feature>
<dbReference type="GeneID" id="117350816"/>
<evidence type="ECO:0000256" key="8">
    <source>
        <dbReference type="ARBA" id="ARBA00023136"/>
    </source>
</evidence>
<evidence type="ECO:0000259" key="14">
    <source>
        <dbReference type="PROSITE" id="PS50287"/>
    </source>
</evidence>
<name>A0A6P8PC04_GEOSA</name>
<dbReference type="PRINTS" id="PR00258">
    <property type="entry name" value="SPERACTRCPTR"/>
</dbReference>
<feature type="disulfide bond" evidence="11">
    <location>
        <begin position="314"/>
        <end position="324"/>
    </location>
</feature>
<evidence type="ECO:0000313" key="15">
    <source>
        <dbReference type="Proteomes" id="UP000515159"/>
    </source>
</evidence>
<evidence type="ECO:0000256" key="7">
    <source>
        <dbReference type="ARBA" id="ARBA00022989"/>
    </source>
</evidence>
<keyword evidence="6" id="KW-0677">Repeat</keyword>
<dbReference type="PANTHER" id="PTHR19331">
    <property type="entry name" value="SCAVENGER RECEPTOR DOMAIN-CONTAINING"/>
    <property type="match status" value="1"/>
</dbReference>
<dbReference type="KEGG" id="gsh:117350816"/>
<protein>
    <submittedName>
        <fullName evidence="16">Deleted in malignant brain tumors 1 protein-like isoform X1</fullName>
    </submittedName>
</protein>
<comment type="subcellular location">
    <subcellularLocation>
        <location evidence="1">Membrane</location>
        <topology evidence="1">Single-pass membrane protein</topology>
    </subcellularLocation>
    <subcellularLocation>
        <location evidence="2">Secreted</location>
    </subcellularLocation>
</comment>
<dbReference type="Proteomes" id="UP000515159">
    <property type="component" value="Chromosome 16"/>
</dbReference>
<evidence type="ECO:0000256" key="5">
    <source>
        <dbReference type="ARBA" id="ARBA00022729"/>
    </source>
</evidence>
<feature type="domain" description="SRCR" evidence="14">
    <location>
        <begin position="135"/>
        <end position="237"/>
    </location>
</feature>
<dbReference type="PANTHER" id="PTHR19331:SF22">
    <property type="entry name" value="DELETED IN MALIGNANT BRAIN TUMORS 1 PROTEIN"/>
    <property type="match status" value="1"/>
</dbReference>
<evidence type="ECO:0000256" key="10">
    <source>
        <dbReference type="ARBA" id="ARBA00023180"/>
    </source>
</evidence>
<dbReference type="FunFam" id="3.10.250.10:FF:000016">
    <property type="entry name" value="Scavenger receptor cysteine-rich protein type 12"/>
    <property type="match status" value="1"/>
</dbReference>